<feature type="region of interest" description="Disordered" evidence="2">
    <location>
        <begin position="257"/>
        <end position="282"/>
    </location>
</feature>
<dbReference type="AlphaFoldDB" id="A0A7K1U3P3"/>
<feature type="compositionally biased region" description="Basic and acidic residues" evidence="2">
    <location>
        <begin position="259"/>
        <end position="279"/>
    </location>
</feature>
<dbReference type="RefSeq" id="WP_157306387.1">
    <property type="nucleotide sequence ID" value="NZ_WRXN01000004.1"/>
</dbReference>
<feature type="domain" description="Sialate O-acetylesterase" evidence="4">
    <location>
        <begin position="103"/>
        <end position="212"/>
    </location>
</feature>
<comment type="caution">
    <text evidence="5">The sequence shown here is derived from an EMBL/GenBank/DDBJ whole genome shotgun (WGS) entry which is preliminary data.</text>
</comment>
<evidence type="ECO:0000313" key="5">
    <source>
        <dbReference type="EMBL" id="MVT08971.1"/>
    </source>
</evidence>
<dbReference type="Proteomes" id="UP000461730">
    <property type="component" value="Unassembled WGS sequence"/>
</dbReference>
<dbReference type="GO" id="GO:0001681">
    <property type="term" value="F:sialate O-acetylesterase activity"/>
    <property type="evidence" value="ECO:0007669"/>
    <property type="project" value="InterPro"/>
</dbReference>
<organism evidence="5 6">
    <name type="scientific">Chitinophaga tropicalis</name>
    <dbReference type="NCBI Taxonomy" id="2683588"/>
    <lineage>
        <taxon>Bacteria</taxon>
        <taxon>Pseudomonadati</taxon>
        <taxon>Bacteroidota</taxon>
        <taxon>Chitinophagia</taxon>
        <taxon>Chitinophagales</taxon>
        <taxon>Chitinophagaceae</taxon>
        <taxon>Chitinophaga</taxon>
    </lineage>
</organism>
<name>A0A7K1U3P3_9BACT</name>
<feature type="domain" description="Sialate O-acetylesterase" evidence="4">
    <location>
        <begin position="287"/>
        <end position="403"/>
    </location>
</feature>
<sequence>MKLVSMLLLLCIITTLQAAIRLPSVIGDHMVLQQQTKVQLWGWAEPGEKVTVIAGWDKHTVSAVTGKNGRWQLQLSTVKAGGPYTITIKGNNTLQINDVWLGEVWLCSGQSNMDMTVAREDRYWCGVYNEEQEVATANYPEIRVFDAALTLTDTVQQDVKGMWEICSPTTVGHFSAAAYFFARNLQQHLKVPIGLVTTAYGGSTAEAWIRRTALEKQPDFKVLLDDYAKRKSVYDTSSFTRQKYAAEFEKWSQAAITAKAEKKDPPREPRNPDPEKDQHSPSVLYNGMVAPLAPYTIRGAIWYQGESNTSKPGIYRHLMETLVADWREIWHQGDFPFFYVQLANHGKPDTAVVSEKGVVLVREAQRQNLSIKNSGMIVAIDNANPEKPRDIHPKNKQAIGLRLALLARGKVYGEKIEYSGPVYTHMKTAGNTLVLFFDHADGLKTIGSKLESFAIAGEDKQFLPADAYIEGNTIVLSNQHIKHPVAATYGWAPNPPANLYNGADLPASPFRTF</sequence>
<keyword evidence="6" id="KW-1185">Reference proteome</keyword>
<evidence type="ECO:0000256" key="1">
    <source>
        <dbReference type="ARBA" id="ARBA00022801"/>
    </source>
</evidence>
<dbReference type="InterPro" id="IPR013783">
    <property type="entry name" value="Ig-like_fold"/>
</dbReference>
<dbReference type="PANTHER" id="PTHR22901:SF0">
    <property type="entry name" value="SIALATE O-ACETYLESTERASE"/>
    <property type="match status" value="1"/>
</dbReference>
<dbReference type="Gene3D" id="3.40.50.1110">
    <property type="entry name" value="SGNH hydrolase"/>
    <property type="match status" value="1"/>
</dbReference>
<protein>
    <submittedName>
        <fullName evidence="5">9-O-acetylesterase</fullName>
    </submittedName>
</protein>
<keyword evidence="1" id="KW-0378">Hydrolase</keyword>
<feature type="signal peptide" evidence="3">
    <location>
        <begin position="1"/>
        <end position="18"/>
    </location>
</feature>
<dbReference type="InterPro" id="IPR036514">
    <property type="entry name" value="SGNH_hydro_sf"/>
</dbReference>
<dbReference type="InterPro" id="IPR005181">
    <property type="entry name" value="SASA"/>
</dbReference>
<dbReference type="GO" id="GO:0005975">
    <property type="term" value="P:carbohydrate metabolic process"/>
    <property type="evidence" value="ECO:0007669"/>
    <property type="project" value="TreeGrafter"/>
</dbReference>
<feature type="chain" id="PRO_5029913974" evidence="3">
    <location>
        <begin position="19"/>
        <end position="513"/>
    </location>
</feature>
<reference evidence="5 6" key="1">
    <citation type="submission" date="2019-12" db="EMBL/GenBank/DDBJ databases">
        <title>Chitinophaga sp. strain ysch24 (GDMCC 1.1355), whole genome shotgun sequence.</title>
        <authorList>
            <person name="Zhang X."/>
        </authorList>
    </citation>
    <scope>NUCLEOTIDE SEQUENCE [LARGE SCALE GENOMIC DNA]</scope>
    <source>
        <strain evidence="6">ysch24</strain>
    </source>
</reference>
<dbReference type="PANTHER" id="PTHR22901">
    <property type="entry name" value="SIALATE O-ACETYLESTERASE"/>
    <property type="match status" value="1"/>
</dbReference>
<dbReference type="Pfam" id="PF03629">
    <property type="entry name" value="SASA"/>
    <property type="match status" value="2"/>
</dbReference>
<evidence type="ECO:0000259" key="4">
    <source>
        <dbReference type="Pfam" id="PF03629"/>
    </source>
</evidence>
<evidence type="ECO:0000313" key="6">
    <source>
        <dbReference type="Proteomes" id="UP000461730"/>
    </source>
</evidence>
<gene>
    <name evidence="5" type="ORF">GO493_11925</name>
</gene>
<dbReference type="SUPFAM" id="SSF52266">
    <property type="entry name" value="SGNH hydrolase"/>
    <property type="match status" value="1"/>
</dbReference>
<evidence type="ECO:0000256" key="2">
    <source>
        <dbReference type="SAM" id="MobiDB-lite"/>
    </source>
</evidence>
<dbReference type="InterPro" id="IPR039329">
    <property type="entry name" value="SIAE"/>
</dbReference>
<keyword evidence="3" id="KW-0732">Signal</keyword>
<dbReference type="EMBL" id="WRXN01000004">
    <property type="protein sequence ID" value="MVT08971.1"/>
    <property type="molecule type" value="Genomic_DNA"/>
</dbReference>
<proteinExistence type="predicted"/>
<dbReference type="Gene3D" id="2.60.40.10">
    <property type="entry name" value="Immunoglobulins"/>
    <property type="match status" value="1"/>
</dbReference>
<evidence type="ECO:0000256" key="3">
    <source>
        <dbReference type="SAM" id="SignalP"/>
    </source>
</evidence>
<accession>A0A7K1U3P3</accession>